<dbReference type="RefSeq" id="WP_042489808.1">
    <property type="nucleotide sequence ID" value="NZ_BBPI01000073.1"/>
</dbReference>
<evidence type="ECO:0000313" key="4">
    <source>
        <dbReference type="Proteomes" id="UP000032305"/>
    </source>
</evidence>
<dbReference type="Proteomes" id="UP000032305">
    <property type="component" value="Unassembled WGS sequence"/>
</dbReference>
<dbReference type="PANTHER" id="PTHR43747">
    <property type="entry name" value="FAD-BINDING PROTEIN"/>
    <property type="match status" value="1"/>
</dbReference>
<protein>
    <recommendedName>
        <fullName evidence="5">Tryptophan halogenase</fullName>
    </recommendedName>
</protein>
<dbReference type="InterPro" id="IPR033856">
    <property type="entry name" value="Trp_halogen"/>
</dbReference>
<name>A0A0A1WA25_9SPHN</name>
<feature type="binding site" evidence="2">
    <location>
        <begin position="15"/>
        <end position="18"/>
    </location>
    <ligand>
        <name>FAD</name>
        <dbReference type="ChEBI" id="CHEBI:57692"/>
    </ligand>
</feature>
<dbReference type="PIRSF" id="PIRSF011396">
    <property type="entry name" value="Trp_halogenase"/>
    <property type="match status" value="1"/>
</dbReference>
<dbReference type="GO" id="GO:0004497">
    <property type="term" value="F:monooxygenase activity"/>
    <property type="evidence" value="ECO:0007669"/>
    <property type="project" value="InterPro"/>
</dbReference>
<dbReference type="InterPro" id="IPR006905">
    <property type="entry name" value="Flavin_halogenase"/>
</dbReference>
<reference evidence="3 4" key="1">
    <citation type="submission" date="2014-11" db="EMBL/GenBank/DDBJ databases">
        <title>Whole genome shotgun sequence of Sphingomonas parapaucimobilis NBRC 15100.</title>
        <authorList>
            <person name="Katano-Makiyama Y."/>
            <person name="Hosoyama A."/>
            <person name="Hashimoto M."/>
            <person name="Hosoyama Y."/>
            <person name="Noguchi M."/>
            <person name="Numata M."/>
            <person name="Tsuchikane K."/>
            <person name="Hirakata S."/>
            <person name="Uohara A."/>
            <person name="Shimodaira J."/>
            <person name="Ohji S."/>
            <person name="Ichikawa N."/>
            <person name="Kimura A."/>
            <person name="Yamazoe A."/>
            <person name="Fujita N."/>
        </authorList>
    </citation>
    <scope>NUCLEOTIDE SEQUENCE [LARGE SCALE GENOMIC DNA]</scope>
    <source>
        <strain evidence="3 4">NBRC 15100</strain>
    </source>
</reference>
<dbReference type="GO" id="GO:0000166">
    <property type="term" value="F:nucleotide binding"/>
    <property type="evidence" value="ECO:0007669"/>
    <property type="project" value="UniProtKB-KW"/>
</dbReference>
<evidence type="ECO:0008006" key="5">
    <source>
        <dbReference type="Google" id="ProtNLM"/>
    </source>
</evidence>
<dbReference type="SUPFAM" id="SSF51905">
    <property type="entry name" value="FAD/NAD(P)-binding domain"/>
    <property type="match status" value="1"/>
</dbReference>
<dbReference type="EMBL" id="BBPI01000073">
    <property type="protein sequence ID" value="GAM02097.1"/>
    <property type="molecule type" value="Genomic_DNA"/>
</dbReference>
<keyword evidence="4" id="KW-1185">Reference proteome</keyword>
<feature type="binding site" evidence="2">
    <location>
        <position position="342"/>
    </location>
    <ligand>
        <name>FAD</name>
        <dbReference type="ChEBI" id="CHEBI:57692"/>
    </ligand>
</feature>
<dbReference type="InterPro" id="IPR050816">
    <property type="entry name" value="Flavin-dep_Halogenase_NPB"/>
</dbReference>
<keyword evidence="2" id="KW-0285">Flavoprotein</keyword>
<comment type="caution">
    <text evidence="3">The sequence shown here is derived from an EMBL/GenBank/DDBJ whole genome shotgun (WGS) entry which is preliminary data.</text>
</comment>
<gene>
    <name evidence="3" type="ORF">SP5_073_00250</name>
</gene>
<dbReference type="Gene3D" id="3.50.50.60">
    <property type="entry name" value="FAD/NAD(P)-binding domain"/>
    <property type="match status" value="1"/>
</dbReference>
<organism evidence="3 4">
    <name type="scientific">Sphingomonas parapaucimobilis NBRC 15100</name>
    <dbReference type="NCBI Taxonomy" id="1219049"/>
    <lineage>
        <taxon>Bacteria</taxon>
        <taxon>Pseudomonadati</taxon>
        <taxon>Pseudomonadota</taxon>
        <taxon>Alphaproteobacteria</taxon>
        <taxon>Sphingomonadales</taxon>
        <taxon>Sphingomonadaceae</taxon>
        <taxon>Sphingomonas</taxon>
    </lineage>
</organism>
<accession>A0A0A1WA25</accession>
<dbReference type="OrthoDB" id="462203at2"/>
<dbReference type="PANTHER" id="PTHR43747:SF4">
    <property type="entry name" value="FLAVIN-DEPENDENT TRYPTOPHAN HALOGENASE"/>
    <property type="match status" value="1"/>
</dbReference>
<dbReference type="AlphaFoldDB" id="A0A0A1WA25"/>
<evidence type="ECO:0000313" key="3">
    <source>
        <dbReference type="EMBL" id="GAM02097.1"/>
    </source>
</evidence>
<sequence length="510" mass="56009">MSDPYRPTHVVIAGGGTAGWLAATALARQLGPLVDVTLVESDEIGTVGVGESTIPTARSFHAFLGLDEAEFMRATQATFKLGIAFENWGPDGARYFHPFGTVGRSVAIADFQHFWLEARRHGFGGAYTDYSLETRAAEAGRFGRDEAGTLAYAYHLDATAYARFLRGIAEPAGVRRVEGRIARVERDGAGGDIAALHLASGNRIEGDLFLDCTGFRALLIEGALETGFEDWSEWLACDRALAVQTEAVSPPVPYTRAIAHRAGWRWRIPLQTRVGNGLVYSSADMSDDEATATLLGGIEGKPLFEPRTLQFRAGMRRRAWSANCVALGLAAGFIEPLESTSIHLVMIAVMRLIQGFPFQGQDCAALRTRFNAQSRHEWEHIRDFIILHYAQTGRTDSVFWQRCSTMSVPDTLAQRMALFVESAGAWQGQDDLFKIDSWISVMLGQGMVPKAHHRISGMLSPHALRDSFDGLDQQLSRQVQQIPDHLAFMNGYCATQARPDLRIDPGDAAH</sequence>
<evidence type="ECO:0000256" key="2">
    <source>
        <dbReference type="PIRSR" id="PIRSR011396-2"/>
    </source>
</evidence>
<feature type="binding site" evidence="2">
    <location>
        <position position="80"/>
    </location>
    <ligand>
        <name>7-chloro-L-tryptophan</name>
        <dbReference type="ChEBI" id="CHEBI:58713"/>
    </ligand>
</feature>
<keyword evidence="2" id="KW-0547">Nucleotide-binding</keyword>
<dbReference type="eggNOG" id="COG0446">
    <property type="taxonomic scope" value="Bacteria"/>
</dbReference>
<evidence type="ECO:0000256" key="1">
    <source>
        <dbReference type="PIRSR" id="PIRSR011396-1"/>
    </source>
</evidence>
<keyword evidence="2" id="KW-0274">FAD</keyword>
<dbReference type="Pfam" id="PF04820">
    <property type="entry name" value="Trp_halogenase"/>
    <property type="match status" value="1"/>
</dbReference>
<feature type="binding site" evidence="2">
    <location>
        <position position="338"/>
    </location>
    <ligand>
        <name>L-tryptophan</name>
        <dbReference type="ChEBI" id="CHEBI:57912"/>
    </ligand>
</feature>
<dbReference type="InterPro" id="IPR036188">
    <property type="entry name" value="FAD/NAD-bd_sf"/>
</dbReference>
<feature type="active site" evidence="1">
    <location>
        <position position="80"/>
    </location>
</feature>
<feature type="binding site" evidence="2">
    <location>
        <position position="329"/>
    </location>
    <ligand>
        <name>FAD</name>
        <dbReference type="ChEBI" id="CHEBI:57692"/>
    </ligand>
</feature>
<proteinExistence type="predicted"/>